<dbReference type="AlphaFoldDB" id="A0ABD0KLJ6"/>
<sequence>SEPSSLSDMQNELWIAIVKGNMTRGKKSDLRRHACPLCLDSLEDEQSYRRNHNLRLRCIMGVLGHVISVLPHWRHRLLGERRLYQGLSPLAYQRRLPHGGADKPNQASRQIFTAKLLISTSGKHKRDPMAFVAHQTSPTLPTTPKNPPAVAACLSEAAASPTRPLGCFGDSLVTRAPPLSKHRPARAFPSCLAHEGRQRRGW</sequence>
<accession>A0ABD0KLJ6</accession>
<evidence type="ECO:0000313" key="2">
    <source>
        <dbReference type="Proteomes" id="UP001519460"/>
    </source>
</evidence>
<protein>
    <submittedName>
        <fullName evidence="1">Uncharacterized protein</fullName>
    </submittedName>
</protein>
<dbReference type="EMBL" id="JACVVK020000154">
    <property type="protein sequence ID" value="KAK7488126.1"/>
    <property type="molecule type" value="Genomic_DNA"/>
</dbReference>
<gene>
    <name evidence="1" type="ORF">BaRGS_00020568</name>
</gene>
<dbReference type="Proteomes" id="UP001519460">
    <property type="component" value="Unassembled WGS sequence"/>
</dbReference>
<reference evidence="1 2" key="1">
    <citation type="journal article" date="2023" name="Sci. Data">
        <title>Genome assembly of the Korean intertidal mud-creeper Batillaria attramentaria.</title>
        <authorList>
            <person name="Patra A.K."/>
            <person name="Ho P.T."/>
            <person name="Jun S."/>
            <person name="Lee S.J."/>
            <person name="Kim Y."/>
            <person name="Won Y.J."/>
        </authorList>
    </citation>
    <scope>NUCLEOTIDE SEQUENCE [LARGE SCALE GENOMIC DNA]</scope>
    <source>
        <strain evidence="1">Wonlab-2016</strain>
    </source>
</reference>
<organism evidence="1 2">
    <name type="scientific">Batillaria attramentaria</name>
    <dbReference type="NCBI Taxonomy" id="370345"/>
    <lineage>
        <taxon>Eukaryota</taxon>
        <taxon>Metazoa</taxon>
        <taxon>Spiralia</taxon>
        <taxon>Lophotrochozoa</taxon>
        <taxon>Mollusca</taxon>
        <taxon>Gastropoda</taxon>
        <taxon>Caenogastropoda</taxon>
        <taxon>Sorbeoconcha</taxon>
        <taxon>Cerithioidea</taxon>
        <taxon>Batillariidae</taxon>
        <taxon>Batillaria</taxon>
    </lineage>
</organism>
<proteinExistence type="predicted"/>
<comment type="caution">
    <text evidence="1">The sequence shown here is derived from an EMBL/GenBank/DDBJ whole genome shotgun (WGS) entry which is preliminary data.</text>
</comment>
<evidence type="ECO:0000313" key="1">
    <source>
        <dbReference type="EMBL" id="KAK7488126.1"/>
    </source>
</evidence>
<feature type="non-terminal residue" evidence="1">
    <location>
        <position position="1"/>
    </location>
</feature>
<keyword evidence="2" id="KW-1185">Reference proteome</keyword>
<name>A0ABD0KLJ6_9CAEN</name>